<reference evidence="1 2" key="1">
    <citation type="submission" date="2018-09" db="EMBL/GenBank/DDBJ databases">
        <title>A clostridial neurotoxin that targets Anopheles mosquitoes.</title>
        <authorList>
            <person name="Contreras E."/>
            <person name="Masuyer G."/>
            <person name="Qureshi N."/>
            <person name="Chawla S."/>
            <person name="Lim H.L."/>
            <person name="Chen J."/>
            <person name="Stenmark P."/>
            <person name="Gill S."/>
        </authorList>
    </citation>
    <scope>NUCLEOTIDE SEQUENCE [LARGE SCALE GENOMIC DNA]</scope>
    <source>
        <strain evidence="1 2">Cbm</strain>
    </source>
</reference>
<dbReference type="Proteomes" id="UP000326961">
    <property type="component" value="Chromosome"/>
</dbReference>
<gene>
    <name evidence="1" type="ORF">D4A35_16200</name>
</gene>
<accession>A0A5P3XJB8</accession>
<evidence type="ECO:0000313" key="2">
    <source>
        <dbReference type="Proteomes" id="UP000326961"/>
    </source>
</evidence>
<organism evidence="1 2">
    <name type="scientific">Paraclostridium bifermentans</name>
    <name type="common">Clostridium bifermentans</name>
    <dbReference type="NCBI Taxonomy" id="1490"/>
    <lineage>
        <taxon>Bacteria</taxon>
        <taxon>Bacillati</taxon>
        <taxon>Bacillota</taxon>
        <taxon>Clostridia</taxon>
        <taxon>Peptostreptococcales</taxon>
        <taxon>Peptostreptococcaceae</taxon>
        <taxon>Paraclostridium</taxon>
    </lineage>
</organism>
<name>A0A5P3XJB8_PARBF</name>
<evidence type="ECO:0000313" key="1">
    <source>
        <dbReference type="EMBL" id="QEZ70362.1"/>
    </source>
</evidence>
<protein>
    <submittedName>
        <fullName evidence="1">Uncharacterized protein</fullName>
    </submittedName>
</protein>
<dbReference type="RefSeq" id="WP_150887192.1">
    <property type="nucleotide sequence ID" value="NZ_CP032452.1"/>
</dbReference>
<dbReference type="EMBL" id="CP032452">
    <property type="protein sequence ID" value="QEZ70362.1"/>
    <property type="molecule type" value="Genomic_DNA"/>
</dbReference>
<sequence>MNKKKIILSIIIGLLVFSFINKRFNKKEDIETFNESFINPEFYRILDIDKWTEKKSPMNYTQLENAKIKVTSKDKKDIESITNILNNGKLIPIGKSIFDQYWDNTYNTDRFWLYIFMDANKQKTGCYPANIIIENNLTFYVDAFNQSNGKSIYLKGKMSQDEFNLIEKIYKKEEKSKS</sequence>
<dbReference type="AlphaFoldDB" id="A0A5P3XJB8"/>
<proteinExistence type="predicted"/>